<evidence type="ECO:0000313" key="2">
    <source>
        <dbReference type="Proteomes" id="UP001607303"/>
    </source>
</evidence>
<accession>A0ABD2B5W1</accession>
<comment type="caution">
    <text evidence="1">The sequence shown here is derived from an EMBL/GenBank/DDBJ whole genome shotgun (WGS) entry which is preliminary data.</text>
</comment>
<organism evidence="1 2">
    <name type="scientific">Vespula maculifrons</name>
    <name type="common">Eastern yellow jacket</name>
    <name type="synonym">Wasp</name>
    <dbReference type="NCBI Taxonomy" id="7453"/>
    <lineage>
        <taxon>Eukaryota</taxon>
        <taxon>Metazoa</taxon>
        <taxon>Ecdysozoa</taxon>
        <taxon>Arthropoda</taxon>
        <taxon>Hexapoda</taxon>
        <taxon>Insecta</taxon>
        <taxon>Pterygota</taxon>
        <taxon>Neoptera</taxon>
        <taxon>Endopterygota</taxon>
        <taxon>Hymenoptera</taxon>
        <taxon>Apocrita</taxon>
        <taxon>Aculeata</taxon>
        <taxon>Vespoidea</taxon>
        <taxon>Vespidae</taxon>
        <taxon>Vespinae</taxon>
        <taxon>Vespula</taxon>
    </lineage>
</organism>
<name>A0ABD2B5W1_VESMC</name>
<reference evidence="1 2" key="1">
    <citation type="journal article" date="2024" name="Ann. Entomol. Soc. Am.">
        <title>Genomic analyses of the southern and eastern yellowjacket wasps (Hymenoptera: Vespidae) reveal evolutionary signatures of social life.</title>
        <authorList>
            <person name="Catto M.A."/>
            <person name="Caine P.B."/>
            <person name="Orr S.E."/>
            <person name="Hunt B.G."/>
            <person name="Goodisman M.A.D."/>
        </authorList>
    </citation>
    <scope>NUCLEOTIDE SEQUENCE [LARGE SCALE GENOMIC DNA]</scope>
    <source>
        <strain evidence="1">232</strain>
        <tissue evidence="1">Head and thorax</tissue>
    </source>
</reference>
<keyword evidence="2" id="KW-1185">Reference proteome</keyword>
<gene>
    <name evidence="1" type="ORF">V1477_017398</name>
</gene>
<proteinExistence type="predicted"/>
<dbReference type="Proteomes" id="UP001607303">
    <property type="component" value="Unassembled WGS sequence"/>
</dbReference>
<protein>
    <submittedName>
        <fullName evidence="1">Uncharacterized protein</fullName>
    </submittedName>
</protein>
<dbReference type="AlphaFoldDB" id="A0ABD2B5W1"/>
<evidence type="ECO:0000313" key="1">
    <source>
        <dbReference type="EMBL" id="KAL2728122.1"/>
    </source>
</evidence>
<sequence length="90" mass="9094">MCDSPMCVLSADHEEISIRAKSGMYFNNSFVKEDFTSEEWILVAGASVGTGYWLLVSGTGTGTCAGGTGGAGGAGGAGTSEIPLVARTLL</sequence>
<dbReference type="EMBL" id="JAYRBN010000100">
    <property type="protein sequence ID" value="KAL2728122.1"/>
    <property type="molecule type" value="Genomic_DNA"/>
</dbReference>